<comment type="subcellular location">
    <subcellularLocation>
        <location evidence="1">Secreted</location>
    </subcellularLocation>
</comment>
<evidence type="ECO:0000313" key="11">
    <source>
        <dbReference type="RefSeq" id="XP_026275768.1"/>
    </source>
</evidence>
<dbReference type="GeneID" id="113204716"/>
<dbReference type="PROSITE" id="PS00135">
    <property type="entry name" value="TRYPSIN_SER"/>
    <property type="match status" value="1"/>
</dbReference>
<dbReference type="Proteomes" id="UP000504606">
    <property type="component" value="Unplaced"/>
</dbReference>
<keyword evidence="4 7" id="KW-0378">Hydrolase</keyword>
<feature type="signal peptide" evidence="8">
    <location>
        <begin position="1"/>
        <end position="19"/>
    </location>
</feature>
<keyword evidence="6" id="KW-1015">Disulfide bond</keyword>
<evidence type="ECO:0000256" key="1">
    <source>
        <dbReference type="ARBA" id="ARBA00004613"/>
    </source>
</evidence>
<dbReference type="PRINTS" id="PR00722">
    <property type="entry name" value="CHYMOTRYPSIN"/>
</dbReference>
<evidence type="ECO:0000256" key="4">
    <source>
        <dbReference type="ARBA" id="ARBA00022801"/>
    </source>
</evidence>
<dbReference type="Pfam" id="PF00089">
    <property type="entry name" value="Trypsin"/>
    <property type="match status" value="1"/>
</dbReference>
<evidence type="ECO:0000256" key="6">
    <source>
        <dbReference type="ARBA" id="ARBA00023157"/>
    </source>
</evidence>
<dbReference type="GO" id="GO:0016485">
    <property type="term" value="P:protein processing"/>
    <property type="evidence" value="ECO:0007669"/>
    <property type="project" value="UniProtKB-ARBA"/>
</dbReference>
<feature type="domain" description="Peptidase S1" evidence="9">
    <location>
        <begin position="60"/>
        <end position="311"/>
    </location>
</feature>
<dbReference type="RefSeq" id="XP_026275768.1">
    <property type="nucleotide sequence ID" value="XM_026419983.2"/>
</dbReference>
<dbReference type="Gene3D" id="2.40.10.10">
    <property type="entry name" value="Trypsin-like serine proteases"/>
    <property type="match status" value="1"/>
</dbReference>
<dbReference type="InterPro" id="IPR033116">
    <property type="entry name" value="TRYPSIN_SER"/>
</dbReference>
<evidence type="ECO:0000259" key="9">
    <source>
        <dbReference type="PROSITE" id="PS50240"/>
    </source>
</evidence>
<keyword evidence="10" id="KW-1185">Reference proteome</keyword>
<accession>A0A6J1S525</accession>
<keyword evidence="8" id="KW-0732">Signal</keyword>
<dbReference type="PROSITE" id="PS50240">
    <property type="entry name" value="TRYPSIN_DOM"/>
    <property type="match status" value="1"/>
</dbReference>
<dbReference type="InterPro" id="IPR050127">
    <property type="entry name" value="Serine_Proteases_S1"/>
</dbReference>
<evidence type="ECO:0000313" key="10">
    <source>
        <dbReference type="Proteomes" id="UP000504606"/>
    </source>
</evidence>
<keyword evidence="5 7" id="KW-0720">Serine protease</keyword>
<dbReference type="OrthoDB" id="10061449at2759"/>
<dbReference type="InterPro" id="IPR018114">
    <property type="entry name" value="TRYPSIN_HIS"/>
</dbReference>
<dbReference type="PANTHER" id="PTHR24264">
    <property type="entry name" value="TRYPSIN-RELATED"/>
    <property type="match status" value="1"/>
</dbReference>
<organism evidence="10 11">
    <name type="scientific">Frankliniella occidentalis</name>
    <name type="common">Western flower thrips</name>
    <name type="synonym">Euthrips occidentalis</name>
    <dbReference type="NCBI Taxonomy" id="133901"/>
    <lineage>
        <taxon>Eukaryota</taxon>
        <taxon>Metazoa</taxon>
        <taxon>Ecdysozoa</taxon>
        <taxon>Arthropoda</taxon>
        <taxon>Hexapoda</taxon>
        <taxon>Insecta</taxon>
        <taxon>Pterygota</taxon>
        <taxon>Neoptera</taxon>
        <taxon>Paraneoptera</taxon>
        <taxon>Thysanoptera</taxon>
        <taxon>Terebrantia</taxon>
        <taxon>Thripoidea</taxon>
        <taxon>Thripidae</taxon>
        <taxon>Frankliniella</taxon>
    </lineage>
</organism>
<dbReference type="FunFam" id="2.40.10.10:FF:000047">
    <property type="entry name" value="Trypsin eta"/>
    <property type="match status" value="1"/>
</dbReference>
<evidence type="ECO:0000256" key="8">
    <source>
        <dbReference type="SAM" id="SignalP"/>
    </source>
</evidence>
<dbReference type="GO" id="GO:0004252">
    <property type="term" value="F:serine-type endopeptidase activity"/>
    <property type="evidence" value="ECO:0007669"/>
    <property type="project" value="InterPro"/>
</dbReference>
<name>A0A6J1S525_FRAOC</name>
<proteinExistence type="predicted"/>
<dbReference type="InterPro" id="IPR001254">
    <property type="entry name" value="Trypsin_dom"/>
</dbReference>
<sequence length="314" mass="33500">MAPLTFLAVALAFVAAASGANVKVFNFARDPSLAAAEPSIFAWAPLGLDKTFVPSTDDQIVGGKDAKRNQFPHQASMQVSVPGYPKPQHICGGTLIADTWVLTAAHCVYGVPSFATGVSVVLGITSLTKDDGQRLTVEQAMVHAQYDPQANVGPYDIALLKLKGKAQLNKGVKIAQLPKANAIPKGKAILSGWGSTSQDGDHPVYPDKLQTLDFPVVDFKTCYDYITDISPKEPNPLTDTNLCVGDLKKTGLSSCSGDSGGPLIQKDGWFGEKTVVVGVVSWGLKNCGSIPFPSVFTRVSAYNEWINLIMKNYQ</sequence>
<dbReference type="AlphaFoldDB" id="A0A6J1S525"/>
<evidence type="ECO:0000256" key="2">
    <source>
        <dbReference type="ARBA" id="ARBA00022525"/>
    </source>
</evidence>
<dbReference type="PROSITE" id="PS00134">
    <property type="entry name" value="TRYPSIN_HIS"/>
    <property type="match status" value="1"/>
</dbReference>
<gene>
    <name evidence="11" type="primary">LOC113204716</name>
</gene>
<dbReference type="KEGG" id="foc:113204716"/>
<dbReference type="InterPro" id="IPR043504">
    <property type="entry name" value="Peptidase_S1_PA_chymotrypsin"/>
</dbReference>
<dbReference type="GO" id="GO:0005615">
    <property type="term" value="C:extracellular space"/>
    <property type="evidence" value="ECO:0007669"/>
    <property type="project" value="TreeGrafter"/>
</dbReference>
<feature type="chain" id="PRO_5026938530" evidence="8">
    <location>
        <begin position="20"/>
        <end position="314"/>
    </location>
</feature>
<dbReference type="CDD" id="cd00190">
    <property type="entry name" value="Tryp_SPc"/>
    <property type="match status" value="1"/>
</dbReference>
<dbReference type="SMART" id="SM00020">
    <property type="entry name" value="Tryp_SPc"/>
    <property type="match status" value="1"/>
</dbReference>
<evidence type="ECO:0000256" key="7">
    <source>
        <dbReference type="RuleBase" id="RU363034"/>
    </source>
</evidence>
<evidence type="ECO:0000256" key="5">
    <source>
        <dbReference type="ARBA" id="ARBA00022825"/>
    </source>
</evidence>
<keyword evidence="2" id="KW-0964">Secreted</keyword>
<evidence type="ECO:0000256" key="3">
    <source>
        <dbReference type="ARBA" id="ARBA00022670"/>
    </source>
</evidence>
<reference evidence="11" key="1">
    <citation type="submission" date="2025-08" db="UniProtKB">
        <authorList>
            <consortium name="RefSeq"/>
        </authorList>
    </citation>
    <scope>IDENTIFICATION</scope>
    <source>
        <tissue evidence="11">Whole organism</tissue>
    </source>
</reference>
<dbReference type="PANTHER" id="PTHR24264:SF65">
    <property type="entry name" value="SRCR DOMAIN-CONTAINING PROTEIN"/>
    <property type="match status" value="1"/>
</dbReference>
<keyword evidence="3 7" id="KW-0645">Protease</keyword>
<protein>
    <submittedName>
        <fullName evidence="11">Trypsin-1</fullName>
    </submittedName>
</protein>
<dbReference type="SUPFAM" id="SSF50494">
    <property type="entry name" value="Trypsin-like serine proteases"/>
    <property type="match status" value="1"/>
</dbReference>
<dbReference type="InterPro" id="IPR001314">
    <property type="entry name" value="Peptidase_S1A"/>
</dbReference>
<dbReference type="InterPro" id="IPR009003">
    <property type="entry name" value="Peptidase_S1_PA"/>
</dbReference>